<dbReference type="SMART" id="SM00822">
    <property type="entry name" value="PKS_KR"/>
    <property type="match status" value="1"/>
</dbReference>
<evidence type="ECO:0000313" key="6">
    <source>
        <dbReference type="Proteomes" id="UP001479436"/>
    </source>
</evidence>
<dbReference type="SUPFAM" id="SSF51735">
    <property type="entry name" value="NAD(P)-binding Rossmann-fold domains"/>
    <property type="match status" value="1"/>
</dbReference>
<evidence type="ECO:0000256" key="1">
    <source>
        <dbReference type="ARBA" id="ARBA00006484"/>
    </source>
</evidence>
<dbReference type="PROSITE" id="PS00061">
    <property type="entry name" value="ADH_SHORT"/>
    <property type="match status" value="1"/>
</dbReference>
<dbReference type="InterPro" id="IPR036291">
    <property type="entry name" value="NAD(P)-bd_dom_sf"/>
</dbReference>
<organism evidence="5 6">
    <name type="scientific">Basidiobolus ranarum</name>
    <dbReference type="NCBI Taxonomy" id="34480"/>
    <lineage>
        <taxon>Eukaryota</taxon>
        <taxon>Fungi</taxon>
        <taxon>Fungi incertae sedis</taxon>
        <taxon>Zoopagomycota</taxon>
        <taxon>Entomophthoromycotina</taxon>
        <taxon>Basidiobolomycetes</taxon>
        <taxon>Basidiobolales</taxon>
        <taxon>Basidiobolaceae</taxon>
        <taxon>Basidiobolus</taxon>
    </lineage>
</organism>
<dbReference type="CDD" id="cd05367">
    <property type="entry name" value="SPR-like_SDR_c"/>
    <property type="match status" value="1"/>
</dbReference>
<evidence type="ECO:0000259" key="4">
    <source>
        <dbReference type="SMART" id="SM00822"/>
    </source>
</evidence>
<gene>
    <name evidence="5" type="ORF">K7432_003551</name>
</gene>
<keyword evidence="3" id="KW-0560">Oxidoreductase</keyword>
<dbReference type="EMBL" id="JASJQH010006985">
    <property type="protein sequence ID" value="KAK9721287.1"/>
    <property type="molecule type" value="Genomic_DNA"/>
</dbReference>
<dbReference type="InterPro" id="IPR002347">
    <property type="entry name" value="SDR_fam"/>
</dbReference>
<comment type="caution">
    <text evidence="5">The sequence shown here is derived from an EMBL/GenBank/DDBJ whole genome shotgun (WGS) entry which is preliminary data.</text>
</comment>
<evidence type="ECO:0000313" key="5">
    <source>
        <dbReference type="EMBL" id="KAK9721287.1"/>
    </source>
</evidence>
<dbReference type="Proteomes" id="UP001479436">
    <property type="component" value="Unassembled WGS sequence"/>
</dbReference>
<keyword evidence="6" id="KW-1185">Reference proteome</keyword>
<dbReference type="PANTHER" id="PTHR43008:SF8">
    <property type="entry name" value="BENZIL REDUCTASE ((S)-BENZOIN FORMING) IRC24"/>
    <property type="match status" value="1"/>
</dbReference>
<dbReference type="InterPro" id="IPR020904">
    <property type="entry name" value="Sc_DH/Rdtase_CS"/>
</dbReference>
<evidence type="ECO:0000256" key="3">
    <source>
        <dbReference type="ARBA" id="ARBA00023002"/>
    </source>
</evidence>
<name>A0ABR2W683_9FUNG</name>
<protein>
    <recommendedName>
        <fullName evidence="4">Ketoreductase domain-containing protein</fullName>
    </recommendedName>
</protein>
<dbReference type="Gene3D" id="3.40.50.720">
    <property type="entry name" value="NAD(P)-binding Rossmann-like Domain"/>
    <property type="match status" value="1"/>
</dbReference>
<proteinExistence type="inferred from homology"/>
<accession>A0ABR2W683</accession>
<reference evidence="5 6" key="1">
    <citation type="submission" date="2023-04" db="EMBL/GenBank/DDBJ databases">
        <title>Genome of Basidiobolus ranarum AG-B5.</title>
        <authorList>
            <person name="Stajich J.E."/>
            <person name="Carter-House D."/>
            <person name="Gryganskyi A."/>
        </authorList>
    </citation>
    <scope>NUCLEOTIDE SEQUENCE [LARGE SCALE GENOMIC DNA]</scope>
    <source>
        <strain evidence="5 6">AG-B5</strain>
    </source>
</reference>
<comment type="similarity">
    <text evidence="1">Belongs to the short-chain dehydrogenases/reductases (SDR) family.</text>
</comment>
<keyword evidence="2" id="KW-0521">NADP</keyword>
<dbReference type="PRINTS" id="PR00081">
    <property type="entry name" value="GDHRDH"/>
</dbReference>
<dbReference type="InterPro" id="IPR057326">
    <property type="entry name" value="KR_dom"/>
</dbReference>
<feature type="domain" description="Ketoreductase" evidence="4">
    <location>
        <begin position="4"/>
        <end position="185"/>
    </location>
</feature>
<dbReference type="PANTHER" id="PTHR43008">
    <property type="entry name" value="BENZIL REDUCTASE"/>
    <property type="match status" value="1"/>
</dbReference>
<sequence>MTCPVVIITGASRGIGRAIALDVLRLGGNVMAVARSESELKKLQDEASNPDSVAYLVGDLTDESVIKKVVEETISKFGRITSVVLNAGVIEPVKSIASGSIEDWKKLFDINFFSVLSLVQQSLPHLRKTKGNFVMVSSGAGYKAYEGWSAYCCSKAALNMLALSVSKEETDVSAIAVRPGAVDTDMQKSIREVGLGNMSEYDYSRFIQMKADSTLVKPEDCGHVMAQLAVKGVPADLNGEFVSWDDVALKDFRRA</sequence>
<dbReference type="Pfam" id="PF00106">
    <property type="entry name" value="adh_short"/>
    <property type="match status" value="1"/>
</dbReference>
<evidence type="ECO:0000256" key="2">
    <source>
        <dbReference type="ARBA" id="ARBA00022857"/>
    </source>
</evidence>